<organism evidence="1 2">
    <name type="scientific">Sphingomonas jatrophae</name>
    <dbReference type="NCBI Taxonomy" id="1166337"/>
    <lineage>
        <taxon>Bacteria</taxon>
        <taxon>Pseudomonadati</taxon>
        <taxon>Pseudomonadota</taxon>
        <taxon>Alphaproteobacteria</taxon>
        <taxon>Sphingomonadales</taxon>
        <taxon>Sphingomonadaceae</taxon>
        <taxon>Sphingomonas</taxon>
    </lineage>
</organism>
<evidence type="ECO:0000313" key="2">
    <source>
        <dbReference type="Proteomes" id="UP000198824"/>
    </source>
</evidence>
<dbReference type="STRING" id="1166337.SAMN05192580_0449"/>
<dbReference type="InterPro" id="IPR009493">
    <property type="entry name" value="P2_GpE"/>
</dbReference>
<dbReference type="RefSeq" id="WP_093310065.1">
    <property type="nucleotide sequence ID" value="NZ_FOZG01000001.1"/>
</dbReference>
<dbReference type="Pfam" id="PF06528">
    <property type="entry name" value="Phage_P2_GpE"/>
    <property type="match status" value="1"/>
</dbReference>
<protein>
    <submittedName>
        <fullName evidence="1">Phage P2 GpE</fullName>
    </submittedName>
</protein>
<reference evidence="1 2" key="1">
    <citation type="submission" date="2016-10" db="EMBL/GenBank/DDBJ databases">
        <authorList>
            <person name="de Groot N.N."/>
        </authorList>
    </citation>
    <scope>NUCLEOTIDE SEQUENCE [LARGE SCALE GENOMIC DNA]</scope>
    <source>
        <strain evidence="1 2">S5-249</strain>
    </source>
</reference>
<evidence type="ECO:0000313" key="1">
    <source>
        <dbReference type="EMBL" id="SFR79742.1"/>
    </source>
</evidence>
<gene>
    <name evidence="1" type="ORF">SAMN05192580_0449</name>
</gene>
<proteinExistence type="predicted"/>
<accession>A0A1I6JL86</accession>
<name>A0A1I6JL86_9SPHN</name>
<dbReference type="EMBL" id="FOZG01000001">
    <property type="protein sequence ID" value="SFR79742.1"/>
    <property type="molecule type" value="Genomic_DNA"/>
</dbReference>
<dbReference type="Proteomes" id="UP000198824">
    <property type="component" value="Unassembled WGS sequence"/>
</dbReference>
<keyword evidence="2" id="KW-1185">Reference proteome</keyword>
<sequence length="38" mass="4194">MADIAVVFHWPPAAMDPMPLPELMSWRAEAAKRAGAEE</sequence>
<dbReference type="AlphaFoldDB" id="A0A1I6JL86"/>